<name>A0AAC8T8B4_9GAMM</name>
<accession>A0AAC8T8B4</accession>
<sequence>MSMSKLFSWYFKPNLLLRILIGLILGSICGIIFQNAQTAISILSPIGELFIRLLKMIVIPVIASTLIVGASSITPAQLGRIGIKTLIYYTITSIFAIIIGLGVGKLFNPGLGLELIADTASEGKTAEAPSMLQILLEIVPTNPIGVISSGQVLPMIFFCLIFGIALAFGRDSDDENVKKSSDTVFYFVDGVSQAMFKIVGWVMQYAPIGVFALIFIVFSKNGAAAFGSLASVTATVYVGFIMQILLVYCVICALMKLSPLVFLKKARPALITGFVTRSSGATLPVSIQSSQNMGVPKNIYSFGLPVGSTMNMDGTTVYLGVCAIFIANAVGVPLDGSQMLTITMAAVLGAIGTAGVPGAGAIMLLMVLESIGLPVEAGSAVAIAYGMILGVDALLDMGRTALNVGGDIAGVVTVAKQENTLDKEAWDS</sequence>
<dbReference type="GO" id="GO:0006835">
    <property type="term" value="P:dicarboxylic acid transport"/>
    <property type="evidence" value="ECO:0007669"/>
    <property type="project" value="UniProtKB-ARBA"/>
</dbReference>
<dbReference type="InterPro" id="IPR018107">
    <property type="entry name" value="Na-dicarboxylate_symporter_CS"/>
</dbReference>
<feature type="transmembrane region" description="Helical" evidence="8">
    <location>
        <begin position="86"/>
        <end position="107"/>
    </location>
</feature>
<evidence type="ECO:0000256" key="2">
    <source>
        <dbReference type="ARBA" id="ARBA00022448"/>
    </source>
</evidence>
<feature type="transmembrane region" description="Helical" evidence="8">
    <location>
        <begin position="53"/>
        <end position="74"/>
    </location>
</feature>
<gene>
    <name evidence="9" type="ORF">AAX06_08630</name>
</gene>
<feature type="transmembrane region" description="Helical" evidence="8">
    <location>
        <begin position="377"/>
        <end position="395"/>
    </location>
</feature>
<keyword evidence="3" id="KW-1003">Cell membrane</keyword>
<protein>
    <submittedName>
        <fullName evidence="9">Amino acid transporter</fullName>
    </submittedName>
</protein>
<feature type="transmembrane region" description="Helical" evidence="8">
    <location>
        <begin position="346"/>
        <end position="371"/>
    </location>
</feature>
<keyword evidence="7 8" id="KW-0472">Membrane</keyword>
<keyword evidence="2" id="KW-0813">Transport</keyword>
<dbReference type="SUPFAM" id="SSF118215">
    <property type="entry name" value="Proton glutamate symport protein"/>
    <property type="match status" value="1"/>
</dbReference>
<dbReference type="PRINTS" id="PR00173">
    <property type="entry name" value="EDTRNSPORT"/>
</dbReference>
<evidence type="ECO:0000256" key="3">
    <source>
        <dbReference type="ARBA" id="ARBA00022475"/>
    </source>
</evidence>
<feature type="transmembrane region" description="Helical" evidence="8">
    <location>
        <begin position="198"/>
        <end position="218"/>
    </location>
</feature>
<dbReference type="EMBL" id="CP011376">
    <property type="protein sequence ID" value="AKG08195.1"/>
    <property type="molecule type" value="Genomic_DNA"/>
</dbReference>
<dbReference type="FunFam" id="1.10.3860.10:FF:000001">
    <property type="entry name" value="C4-dicarboxylate transport protein"/>
    <property type="match status" value="1"/>
</dbReference>
<evidence type="ECO:0000313" key="9">
    <source>
        <dbReference type="EMBL" id="AKG08195.1"/>
    </source>
</evidence>
<dbReference type="Proteomes" id="UP000077465">
    <property type="component" value="Chromosome"/>
</dbReference>
<evidence type="ECO:0000256" key="8">
    <source>
        <dbReference type="SAM" id="Phobius"/>
    </source>
</evidence>
<keyword evidence="5" id="KW-0769">Symport</keyword>
<dbReference type="PANTHER" id="PTHR42865">
    <property type="entry name" value="PROTON/GLUTAMATE-ASPARTATE SYMPORTER"/>
    <property type="match status" value="1"/>
</dbReference>
<feature type="transmembrane region" description="Helical" evidence="8">
    <location>
        <begin position="224"/>
        <end position="257"/>
    </location>
</feature>
<keyword evidence="6 8" id="KW-1133">Transmembrane helix</keyword>
<comment type="subcellular location">
    <subcellularLocation>
        <location evidence="1">Cell membrane</location>
        <topology evidence="1">Multi-pass membrane protein</topology>
    </subcellularLocation>
</comment>
<evidence type="ECO:0000256" key="4">
    <source>
        <dbReference type="ARBA" id="ARBA00022692"/>
    </source>
</evidence>
<evidence type="ECO:0000313" key="10">
    <source>
        <dbReference type="Proteomes" id="UP000077465"/>
    </source>
</evidence>
<dbReference type="InterPro" id="IPR036458">
    <property type="entry name" value="Na:dicarbo_symporter_sf"/>
</dbReference>
<organism evidence="9 10">
    <name type="scientific">Moraxella bovoculi</name>
    <dbReference type="NCBI Taxonomy" id="386891"/>
    <lineage>
        <taxon>Bacteria</taxon>
        <taxon>Pseudomonadati</taxon>
        <taxon>Pseudomonadota</taxon>
        <taxon>Gammaproteobacteria</taxon>
        <taxon>Moraxellales</taxon>
        <taxon>Moraxellaceae</taxon>
        <taxon>Moraxella</taxon>
    </lineage>
</organism>
<evidence type="ECO:0000256" key="6">
    <source>
        <dbReference type="ARBA" id="ARBA00022989"/>
    </source>
</evidence>
<feature type="transmembrane region" description="Helical" evidence="8">
    <location>
        <begin position="315"/>
        <end position="334"/>
    </location>
</feature>
<dbReference type="PANTHER" id="PTHR42865:SF7">
    <property type="entry name" value="PROTON_GLUTAMATE-ASPARTATE SYMPORTER"/>
    <property type="match status" value="1"/>
</dbReference>
<evidence type="ECO:0000256" key="7">
    <source>
        <dbReference type="ARBA" id="ARBA00023136"/>
    </source>
</evidence>
<dbReference type="InterPro" id="IPR001991">
    <property type="entry name" value="Na-dicarboxylate_symporter"/>
</dbReference>
<feature type="transmembrane region" description="Helical" evidence="8">
    <location>
        <begin position="152"/>
        <end position="169"/>
    </location>
</feature>
<dbReference type="PROSITE" id="PS00713">
    <property type="entry name" value="NA_DICARBOXYL_SYMP_1"/>
    <property type="match status" value="1"/>
</dbReference>
<keyword evidence="4 8" id="KW-0812">Transmembrane</keyword>
<proteinExistence type="predicted"/>
<evidence type="ECO:0000256" key="5">
    <source>
        <dbReference type="ARBA" id="ARBA00022847"/>
    </source>
</evidence>
<dbReference type="GO" id="GO:0005886">
    <property type="term" value="C:plasma membrane"/>
    <property type="evidence" value="ECO:0007669"/>
    <property type="project" value="UniProtKB-SubCell"/>
</dbReference>
<dbReference type="AlphaFoldDB" id="A0AAC8T8B4"/>
<reference evidence="9 10" key="1">
    <citation type="submission" date="2015-05" db="EMBL/GenBank/DDBJ databases">
        <authorList>
            <person name="Dickey A."/>
            <person name="Clawson M."/>
            <person name="Bono J."/>
            <person name="Loy J.D."/>
        </authorList>
    </citation>
    <scope>NUCLEOTIDE SEQUENCE [LARGE SCALE GENOMIC DNA]</scope>
    <source>
        <strain evidence="9 10">22581</strain>
    </source>
</reference>
<dbReference type="GO" id="GO:0015293">
    <property type="term" value="F:symporter activity"/>
    <property type="evidence" value="ECO:0007669"/>
    <property type="project" value="UniProtKB-KW"/>
</dbReference>
<feature type="transmembrane region" description="Helical" evidence="8">
    <location>
        <begin position="15"/>
        <end position="33"/>
    </location>
</feature>
<dbReference type="Pfam" id="PF00375">
    <property type="entry name" value="SDF"/>
    <property type="match status" value="1"/>
</dbReference>
<evidence type="ECO:0000256" key="1">
    <source>
        <dbReference type="ARBA" id="ARBA00004651"/>
    </source>
</evidence>
<dbReference type="Gene3D" id="1.10.3860.10">
    <property type="entry name" value="Sodium:dicarboxylate symporter"/>
    <property type="match status" value="1"/>
</dbReference>